<dbReference type="AlphaFoldDB" id="A0A1G4KQ03"/>
<keyword evidence="2" id="KW-1185">Reference proteome</keyword>
<gene>
    <name evidence="1" type="ordered locus">PP7435_Chr2-2364</name>
</gene>
<reference evidence="1 2" key="2">
    <citation type="journal article" date="2016" name="FEMS Yeast Res.">
        <title>Curation of the genome annotation of Pichia pastoris (Komagataella phaffii) CBS7435 from gene level to protein function.</title>
        <authorList>
            <person name="Valli M."/>
            <person name="Tatto N.E."/>
            <person name="Peymann A."/>
            <person name="Gruber C."/>
            <person name="Landes N."/>
            <person name="Ekker H."/>
            <person name="Thallinger G.G."/>
            <person name="Mattanovich D."/>
            <person name="Gasser B."/>
            <person name="Graf A.B."/>
        </authorList>
    </citation>
    <scope>GENOME REANNOTATION</scope>
    <source>
        <strain evidence="1 2">ATCC 76273 / CBS 7435 / CECT 11047 / NRRL Y-11430 / Wegner 21-1</strain>
    </source>
</reference>
<evidence type="ECO:0000313" key="1">
    <source>
        <dbReference type="EMBL" id="SCV12073.1"/>
    </source>
</evidence>
<reference evidence="1 2" key="1">
    <citation type="journal article" date="2011" name="J. Biotechnol.">
        <title>High-quality genome sequence of Pichia pastoris CBS7435.</title>
        <authorList>
            <person name="Kuberl A."/>
            <person name="Schneider J."/>
            <person name="Thallinger G.G."/>
            <person name="Anderl I."/>
            <person name="Wibberg D."/>
            <person name="Hajek T."/>
            <person name="Jaenicke S."/>
            <person name="Brinkrolf K."/>
            <person name="Goesmann A."/>
            <person name="Szczepanowski R."/>
            <person name="Puhler A."/>
            <person name="Schwab H."/>
            <person name="Glieder A."/>
            <person name="Pichler H."/>
        </authorList>
    </citation>
    <scope>NUCLEOTIDE SEQUENCE [LARGE SCALE GENOMIC DNA]</scope>
    <source>
        <strain evidence="2">ATCC 76273 / CBS 7435 / CECT 11047 / NRRL Y-11430 / Wegner 21-1</strain>
    </source>
</reference>
<proteinExistence type="predicted"/>
<sequence length="78" mass="9384">MSFYGEPWKLYGKFWMECAISIIEICNSSTEDQVDPRKSPENYNEKKEVRVYTQSGQNKIRNEYLNIQKLKIIRVIYQ</sequence>
<protein>
    <submittedName>
        <fullName evidence="1">Uncharacterized protein</fullName>
    </submittedName>
</protein>
<dbReference type="Proteomes" id="UP000006853">
    <property type="component" value="Chromosome 2"/>
</dbReference>
<dbReference type="EMBL" id="FR839629">
    <property type="protein sequence ID" value="SCV12073.1"/>
    <property type="molecule type" value="Genomic_DNA"/>
</dbReference>
<evidence type="ECO:0000313" key="2">
    <source>
        <dbReference type="Proteomes" id="UP000006853"/>
    </source>
</evidence>
<organism evidence="1 2">
    <name type="scientific">Komagataella phaffii (strain ATCC 76273 / CBS 7435 / CECT 11047 / NRRL Y-11430 / Wegner 21-1)</name>
    <name type="common">Yeast</name>
    <name type="synonym">Pichia pastoris</name>
    <dbReference type="NCBI Taxonomy" id="981350"/>
    <lineage>
        <taxon>Eukaryota</taxon>
        <taxon>Fungi</taxon>
        <taxon>Dikarya</taxon>
        <taxon>Ascomycota</taxon>
        <taxon>Saccharomycotina</taxon>
        <taxon>Pichiomycetes</taxon>
        <taxon>Pichiales</taxon>
        <taxon>Pichiaceae</taxon>
        <taxon>Komagataella</taxon>
    </lineage>
</organism>
<name>A0A1G4KQ03_KOMPC</name>
<accession>A0A1G4KQ03</accession>